<gene>
    <name evidence="1" type="ORF">HMPREF0373_01877</name>
</gene>
<dbReference type="Proteomes" id="UP000016608">
    <property type="component" value="Unassembled WGS sequence"/>
</dbReference>
<sequence>MYARNLSKQIIPILHFIFLKNAVEIFLFYHRLTTIFNCTSRI</sequence>
<organism evidence="1 2">
    <name type="scientific">Eubacterium ramulus ATCC 29099</name>
    <dbReference type="NCBI Taxonomy" id="1256908"/>
    <lineage>
        <taxon>Bacteria</taxon>
        <taxon>Bacillati</taxon>
        <taxon>Bacillota</taxon>
        <taxon>Clostridia</taxon>
        <taxon>Eubacteriales</taxon>
        <taxon>Eubacteriaceae</taxon>
        <taxon>Eubacterium</taxon>
    </lineage>
</organism>
<dbReference type="AlphaFoldDB" id="U2QY39"/>
<name>U2QY39_EUBRA</name>
<reference evidence="1 2" key="1">
    <citation type="submission" date="2013-06" db="EMBL/GenBank/DDBJ databases">
        <authorList>
            <person name="Weinstock G."/>
            <person name="Sodergren E."/>
            <person name="Lobos E.A."/>
            <person name="Fulton L."/>
            <person name="Fulton R."/>
            <person name="Courtney L."/>
            <person name="Fronick C."/>
            <person name="O'Laughlin M."/>
            <person name="Godfrey J."/>
            <person name="Wilson R.M."/>
            <person name="Miner T."/>
            <person name="Farmer C."/>
            <person name="Delehaunty K."/>
            <person name="Cordes M."/>
            <person name="Minx P."/>
            <person name="Tomlinson C."/>
            <person name="Chen J."/>
            <person name="Wollam A."/>
            <person name="Pepin K.H."/>
            <person name="Bhonagiri V."/>
            <person name="Zhang X."/>
            <person name="Warren W."/>
            <person name="Mitreva M."/>
            <person name="Mardis E.R."/>
            <person name="Wilson R.K."/>
        </authorList>
    </citation>
    <scope>NUCLEOTIDE SEQUENCE [LARGE SCALE GENOMIC DNA]</scope>
    <source>
        <strain evidence="1 2">ATCC 29099</strain>
    </source>
</reference>
<evidence type="ECO:0000313" key="1">
    <source>
        <dbReference type="EMBL" id="ERK46223.1"/>
    </source>
</evidence>
<proteinExistence type="predicted"/>
<protein>
    <submittedName>
        <fullName evidence="1">Uncharacterized protein</fullName>
    </submittedName>
</protein>
<keyword evidence="2" id="KW-1185">Reference proteome</keyword>
<dbReference type="HOGENOM" id="CLU_3251713_0_0_9"/>
<evidence type="ECO:0000313" key="2">
    <source>
        <dbReference type="Proteomes" id="UP000016608"/>
    </source>
</evidence>
<accession>U2QY39</accession>
<dbReference type="EMBL" id="AWVJ01000115">
    <property type="protein sequence ID" value="ERK46223.1"/>
    <property type="molecule type" value="Genomic_DNA"/>
</dbReference>
<comment type="caution">
    <text evidence="1">The sequence shown here is derived from an EMBL/GenBank/DDBJ whole genome shotgun (WGS) entry which is preliminary data.</text>
</comment>